<dbReference type="AlphaFoldDB" id="A0A7G9B2U8"/>
<dbReference type="SUPFAM" id="SSF51735">
    <property type="entry name" value="NAD(P)-binding Rossmann-fold domains"/>
    <property type="match status" value="1"/>
</dbReference>
<dbReference type="InterPro" id="IPR050259">
    <property type="entry name" value="SDR"/>
</dbReference>
<proteinExistence type="inferred from homology"/>
<accession>A0A7G9B2U8</accession>
<evidence type="ECO:0000256" key="3">
    <source>
        <dbReference type="ARBA" id="ARBA00023221"/>
    </source>
</evidence>
<evidence type="ECO:0000313" key="5">
    <source>
        <dbReference type="Proteomes" id="UP000515960"/>
    </source>
</evidence>
<gene>
    <name evidence="4" type="ORF">H8790_10515</name>
</gene>
<keyword evidence="3" id="KW-0753">Steroid metabolism</keyword>
<dbReference type="RefSeq" id="WP_187332459.1">
    <property type="nucleotide sequence ID" value="NZ_CP060490.1"/>
</dbReference>
<reference evidence="4 5" key="1">
    <citation type="submission" date="2020-08" db="EMBL/GenBank/DDBJ databases">
        <authorList>
            <person name="Liu C."/>
            <person name="Sun Q."/>
        </authorList>
    </citation>
    <scope>NUCLEOTIDE SEQUENCE [LARGE SCALE GENOMIC DNA]</scope>
    <source>
        <strain evidence="4 5">NSJ-62</strain>
    </source>
</reference>
<dbReference type="CDD" id="cd05233">
    <property type="entry name" value="SDR_c"/>
    <property type="match status" value="1"/>
</dbReference>
<evidence type="ECO:0000256" key="2">
    <source>
        <dbReference type="ARBA" id="ARBA00023002"/>
    </source>
</evidence>
<dbReference type="GO" id="GO:0016491">
    <property type="term" value="F:oxidoreductase activity"/>
    <property type="evidence" value="ECO:0007669"/>
    <property type="project" value="UniProtKB-KW"/>
</dbReference>
<name>A0A7G9B2U8_9FIRM</name>
<dbReference type="Proteomes" id="UP000515960">
    <property type="component" value="Chromosome"/>
</dbReference>
<dbReference type="InterPro" id="IPR002347">
    <property type="entry name" value="SDR_fam"/>
</dbReference>
<dbReference type="PRINTS" id="PR00081">
    <property type="entry name" value="GDHRDH"/>
</dbReference>
<dbReference type="EMBL" id="CP060490">
    <property type="protein sequence ID" value="QNL43879.1"/>
    <property type="molecule type" value="Genomic_DNA"/>
</dbReference>
<dbReference type="KEGG" id="ohi:H8790_10515"/>
<dbReference type="PROSITE" id="PS00061">
    <property type="entry name" value="ADH_SHORT"/>
    <property type="match status" value="1"/>
</dbReference>
<dbReference type="Pfam" id="PF13561">
    <property type="entry name" value="adh_short_C2"/>
    <property type="match status" value="1"/>
</dbReference>
<dbReference type="InterPro" id="IPR020904">
    <property type="entry name" value="Sc_DH/Rdtase_CS"/>
</dbReference>
<evidence type="ECO:0000313" key="4">
    <source>
        <dbReference type="EMBL" id="QNL43879.1"/>
    </source>
</evidence>
<evidence type="ECO:0000256" key="1">
    <source>
        <dbReference type="ARBA" id="ARBA00006484"/>
    </source>
</evidence>
<sequence length="266" mass="29090">MQNLNRFAKLFDLSGHVAVVTGAAQGNGLGIANALCDAGATVVATDIVFKPDQEGAEHKLSPDIDRMIMDVTDEENVKEVFAKIAEKYGKLDILCNNAGIIYKDLVQDLDMDRFRKVSDINIHGVVICTKHAVPYMKEAGWGRIVNTSSSQAFLTTETYSAYSASKAAVSHLTRIWGNELAKDNILVHAICPCFVRTPMMVNSIARIAEQLGTDEEGGYNYFADLIPTHRLLEIEEIGNWVAMLCSDLGRATTGSNFSITCGQVRL</sequence>
<dbReference type="Gene3D" id="3.40.50.720">
    <property type="entry name" value="NAD(P)-binding Rossmann-like Domain"/>
    <property type="match status" value="1"/>
</dbReference>
<organism evidence="4 5">
    <name type="scientific">Oscillibacter hominis</name>
    <dbReference type="NCBI Taxonomy" id="2763056"/>
    <lineage>
        <taxon>Bacteria</taxon>
        <taxon>Bacillati</taxon>
        <taxon>Bacillota</taxon>
        <taxon>Clostridia</taxon>
        <taxon>Eubacteriales</taxon>
        <taxon>Oscillospiraceae</taxon>
        <taxon>Oscillibacter</taxon>
    </lineage>
</organism>
<dbReference type="PRINTS" id="PR00080">
    <property type="entry name" value="SDRFAMILY"/>
</dbReference>
<dbReference type="GO" id="GO:0008206">
    <property type="term" value="P:bile acid metabolic process"/>
    <property type="evidence" value="ECO:0007669"/>
    <property type="project" value="UniProtKB-ARBA"/>
</dbReference>
<protein>
    <submittedName>
        <fullName evidence="4">SDR family oxidoreductase</fullName>
    </submittedName>
</protein>
<dbReference type="InterPro" id="IPR036291">
    <property type="entry name" value="NAD(P)-bd_dom_sf"/>
</dbReference>
<dbReference type="FunFam" id="3.40.50.720:FF:000084">
    <property type="entry name" value="Short-chain dehydrogenase reductase"/>
    <property type="match status" value="1"/>
</dbReference>
<dbReference type="PANTHER" id="PTHR42879">
    <property type="entry name" value="3-OXOACYL-(ACYL-CARRIER-PROTEIN) REDUCTASE"/>
    <property type="match status" value="1"/>
</dbReference>
<dbReference type="PANTHER" id="PTHR42879:SF2">
    <property type="entry name" value="3-OXOACYL-[ACYL-CARRIER-PROTEIN] REDUCTASE FABG"/>
    <property type="match status" value="1"/>
</dbReference>
<keyword evidence="3" id="KW-0443">Lipid metabolism</keyword>
<keyword evidence="5" id="KW-1185">Reference proteome</keyword>
<keyword evidence="2" id="KW-0560">Oxidoreductase</keyword>
<comment type="similarity">
    <text evidence="1">Belongs to the short-chain dehydrogenases/reductases (SDR) family.</text>
</comment>